<dbReference type="Proteomes" id="UP000499080">
    <property type="component" value="Unassembled WGS sequence"/>
</dbReference>
<gene>
    <name evidence="2" type="ORF">AVEN_128263_1</name>
</gene>
<evidence type="ECO:0000256" key="1">
    <source>
        <dbReference type="SAM" id="MobiDB-lite"/>
    </source>
</evidence>
<dbReference type="AlphaFoldDB" id="A0A4Y2FVK4"/>
<protein>
    <submittedName>
        <fullName evidence="2">Uncharacterized protein</fullName>
    </submittedName>
</protein>
<evidence type="ECO:0000313" key="2">
    <source>
        <dbReference type="EMBL" id="GBM44399.1"/>
    </source>
</evidence>
<sequence>LRSRRIETQLAETQQVEGSRPSSTKKTVSVRRRRMLNLSFGIICPGNGVAQKCGEEGAFS</sequence>
<dbReference type="EMBL" id="BGPR01001064">
    <property type="protein sequence ID" value="GBM44399.1"/>
    <property type="molecule type" value="Genomic_DNA"/>
</dbReference>
<keyword evidence="3" id="KW-1185">Reference proteome</keyword>
<feature type="compositionally biased region" description="Polar residues" evidence="1">
    <location>
        <begin position="10"/>
        <end position="27"/>
    </location>
</feature>
<proteinExistence type="predicted"/>
<feature type="non-terminal residue" evidence="2">
    <location>
        <position position="1"/>
    </location>
</feature>
<comment type="caution">
    <text evidence="2">The sequence shown here is derived from an EMBL/GenBank/DDBJ whole genome shotgun (WGS) entry which is preliminary data.</text>
</comment>
<reference evidence="2 3" key="1">
    <citation type="journal article" date="2019" name="Sci. Rep.">
        <title>Orb-weaving spider Araneus ventricosus genome elucidates the spidroin gene catalogue.</title>
        <authorList>
            <person name="Kono N."/>
            <person name="Nakamura H."/>
            <person name="Ohtoshi R."/>
            <person name="Moran D.A.P."/>
            <person name="Shinohara A."/>
            <person name="Yoshida Y."/>
            <person name="Fujiwara M."/>
            <person name="Mori M."/>
            <person name="Tomita M."/>
            <person name="Arakawa K."/>
        </authorList>
    </citation>
    <scope>NUCLEOTIDE SEQUENCE [LARGE SCALE GENOMIC DNA]</scope>
</reference>
<organism evidence="2 3">
    <name type="scientific">Araneus ventricosus</name>
    <name type="common">Orbweaver spider</name>
    <name type="synonym">Epeira ventricosa</name>
    <dbReference type="NCBI Taxonomy" id="182803"/>
    <lineage>
        <taxon>Eukaryota</taxon>
        <taxon>Metazoa</taxon>
        <taxon>Ecdysozoa</taxon>
        <taxon>Arthropoda</taxon>
        <taxon>Chelicerata</taxon>
        <taxon>Arachnida</taxon>
        <taxon>Araneae</taxon>
        <taxon>Araneomorphae</taxon>
        <taxon>Entelegynae</taxon>
        <taxon>Araneoidea</taxon>
        <taxon>Araneidae</taxon>
        <taxon>Araneus</taxon>
    </lineage>
</organism>
<feature type="region of interest" description="Disordered" evidence="1">
    <location>
        <begin position="1"/>
        <end position="29"/>
    </location>
</feature>
<accession>A0A4Y2FVK4</accession>
<name>A0A4Y2FVK4_ARAVE</name>
<evidence type="ECO:0000313" key="3">
    <source>
        <dbReference type="Proteomes" id="UP000499080"/>
    </source>
</evidence>